<keyword evidence="1" id="KW-1133">Transmembrane helix</keyword>
<dbReference type="EMBL" id="CAJVCH010525524">
    <property type="protein sequence ID" value="CAG7822165.1"/>
    <property type="molecule type" value="Genomic_DNA"/>
</dbReference>
<accession>A0A8J2PTI4</accession>
<dbReference type="OrthoDB" id="6432183at2759"/>
<evidence type="ECO:0000313" key="2">
    <source>
        <dbReference type="EMBL" id="CAG7822165.1"/>
    </source>
</evidence>
<dbReference type="Proteomes" id="UP000708208">
    <property type="component" value="Unassembled WGS sequence"/>
</dbReference>
<organism evidence="2 3">
    <name type="scientific">Allacma fusca</name>
    <dbReference type="NCBI Taxonomy" id="39272"/>
    <lineage>
        <taxon>Eukaryota</taxon>
        <taxon>Metazoa</taxon>
        <taxon>Ecdysozoa</taxon>
        <taxon>Arthropoda</taxon>
        <taxon>Hexapoda</taxon>
        <taxon>Collembola</taxon>
        <taxon>Symphypleona</taxon>
        <taxon>Sminthuridae</taxon>
        <taxon>Allacma</taxon>
    </lineage>
</organism>
<evidence type="ECO:0000313" key="3">
    <source>
        <dbReference type="Proteomes" id="UP000708208"/>
    </source>
</evidence>
<dbReference type="AlphaFoldDB" id="A0A8J2PTI4"/>
<keyword evidence="1" id="KW-0812">Transmembrane</keyword>
<feature type="transmembrane region" description="Helical" evidence="1">
    <location>
        <begin position="14"/>
        <end position="39"/>
    </location>
</feature>
<keyword evidence="1" id="KW-0472">Membrane</keyword>
<protein>
    <submittedName>
        <fullName evidence="2">Uncharacterized protein</fullName>
    </submittedName>
</protein>
<comment type="caution">
    <text evidence="2">The sequence shown here is derived from an EMBL/GenBank/DDBJ whole genome shotgun (WGS) entry which is preliminary data.</text>
</comment>
<reference evidence="2" key="1">
    <citation type="submission" date="2021-06" db="EMBL/GenBank/DDBJ databases">
        <authorList>
            <person name="Hodson N. C."/>
            <person name="Mongue J. A."/>
            <person name="Jaron S. K."/>
        </authorList>
    </citation>
    <scope>NUCLEOTIDE SEQUENCE</scope>
</reference>
<dbReference type="PROSITE" id="PS51257">
    <property type="entry name" value="PROKAR_LIPOPROTEIN"/>
    <property type="match status" value="1"/>
</dbReference>
<feature type="transmembrane region" description="Helical" evidence="1">
    <location>
        <begin position="51"/>
        <end position="75"/>
    </location>
</feature>
<sequence length="108" mass="12290">METELEKTFKRKRFLSFIITAGYSFVGGCEYVVILPTVWNYLQSVGVKEEYWLGFTISVYSFAAAIAGVIGGRLADMYVNHTKTMVNMWDRNSSRNCAPRGNLPNYNN</sequence>
<name>A0A8J2PTI4_9HEXA</name>
<keyword evidence="3" id="KW-1185">Reference proteome</keyword>
<proteinExistence type="predicted"/>
<evidence type="ECO:0000256" key="1">
    <source>
        <dbReference type="SAM" id="Phobius"/>
    </source>
</evidence>
<gene>
    <name evidence="2" type="ORF">AFUS01_LOCUS32451</name>
</gene>